<dbReference type="Proteomes" id="UP001501565">
    <property type="component" value="Unassembled WGS sequence"/>
</dbReference>
<keyword evidence="2" id="KW-0378">Hydrolase</keyword>
<dbReference type="GO" id="GO:0004519">
    <property type="term" value="F:endonuclease activity"/>
    <property type="evidence" value="ECO:0007669"/>
    <property type="project" value="UniProtKB-KW"/>
</dbReference>
<dbReference type="PANTHER" id="PTHR33877">
    <property type="entry name" value="SLL1193 PROTEIN"/>
    <property type="match status" value="1"/>
</dbReference>
<dbReference type="Pfam" id="PF14279">
    <property type="entry name" value="HNH_5"/>
    <property type="match status" value="1"/>
</dbReference>
<dbReference type="InterPro" id="IPR052892">
    <property type="entry name" value="NA-targeting_endonuclease"/>
</dbReference>
<gene>
    <name evidence="2" type="ORF">GCM10022277_19720</name>
</gene>
<accession>A0ABP7MIE7</accession>
<dbReference type="EMBL" id="BAABBN010000007">
    <property type="protein sequence ID" value="GAA3923967.1"/>
    <property type="molecule type" value="Genomic_DNA"/>
</dbReference>
<comment type="caution">
    <text evidence="2">The sequence shown here is derived from an EMBL/GenBank/DDBJ whole genome shotgun (WGS) entry which is preliminary data.</text>
</comment>
<feature type="domain" description="HNH nuclease" evidence="1">
    <location>
        <begin position="84"/>
        <end position="137"/>
    </location>
</feature>
<dbReference type="Gene3D" id="1.10.30.50">
    <property type="match status" value="1"/>
</dbReference>
<keyword evidence="2" id="KW-0540">Nuclease</keyword>
<dbReference type="InterPro" id="IPR029471">
    <property type="entry name" value="HNH_5"/>
</dbReference>
<dbReference type="InterPro" id="IPR003615">
    <property type="entry name" value="HNH_nuc"/>
</dbReference>
<dbReference type="SMART" id="SM00507">
    <property type="entry name" value="HNHc"/>
    <property type="match status" value="1"/>
</dbReference>
<dbReference type="PANTHER" id="PTHR33877:SF2">
    <property type="entry name" value="OS07G0170200 PROTEIN"/>
    <property type="match status" value="1"/>
</dbReference>
<reference evidence="3" key="1">
    <citation type="journal article" date="2019" name="Int. J. Syst. Evol. Microbiol.">
        <title>The Global Catalogue of Microorganisms (GCM) 10K type strain sequencing project: providing services to taxonomists for standard genome sequencing and annotation.</title>
        <authorList>
            <consortium name="The Broad Institute Genomics Platform"/>
            <consortium name="The Broad Institute Genome Sequencing Center for Infectious Disease"/>
            <person name="Wu L."/>
            <person name="Ma J."/>
        </authorList>
    </citation>
    <scope>NUCLEOTIDE SEQUENCE [LARGE SCALE GENOMIC DNA]</scope>
    <source>
        <strain evidence="3">JCM 17551</strain>
    </source>
</reference>
<name>A0ABP7MIE7_9GAMM</name>
<evidence type="ECO:0000259" key="1">
    <source>
        <dbReference type="SMART" id="SM00507"/>
    </source>
</evidence>
<evidence type="ECO:0000313" key="2">
    <source>
        <dbReference type="EMBL" id="GAA3923967.1"/>
    </source>
</evidence>
<organism evidence="2 3">
    <name type="scientific">Litoribacillus peritrichatus</name>
    <dbReference type="NCBI Taxonomy" id="718191"/>
    <lineage>
        <taxon>Bacteria</taxon>
        <taxon>Pseudomonadati</taxon>
        <taxon>Pseudomonadota</taxon>
        <taxon>Gammaproteobacteria</taxon>
        <taxon>Oceanospirillales</taxon>
        <taxon>Oceanospirillaceae</taxon>
        <taxon>Litoribacillus</taxon>
    </lineage>
</organism>
<evidence type="ECO:0000313" key="3">
    <source>
        <dbReference type="Proteomes" id="UP001501565"/>
    </source>
</evidence>
<keyword evidence="2" id="KW-0255">Endonuclease</keyword>
<proteinExistence type="predicted"/>
<keyword evidence="3" id="KW-1185">Reference proteome</keyword>
<protein>
    <submittedName>
        <fullName evidence="2">HNH endonuclease</fullName>
    </submittedName>
</protein>
<dbReference type="CDD" id="cd00085">
    <property type="entry name" value="HNHc"/>
    <property type="match status" value="1"/>
</dbReference>
<sequence length="192" mass="21429">MCQVLGMNNAKILRVDKIGAPLSWISPQEASTFIMNARVLWTLGEETVVLRGGINCLGERSILEIPAIIATKGRNKKANDTPALCRSVIYARDHYSCLYCGEQPGVPLLSLDHVIPVSRGGPTTFQNLVTACRRCNTFKRDRTPEEANMKLLAVPFVPSKHEFLYLSNRRILKPEQLAYLKSGIRDELLYAA</sequence>